<dbReference type="Pfam" id="PF24738">
    <property type="entry name" value="DUF7689"/>
    <property type="match status" value="1"/>
</dbReference>
<evidence type="ECO:0000259" key="1">
    <source>
        <dbReference type="Pfam" id="PF24738"/>
    </source>
</evidence>
<evidence type="ECO:0000313" key="2">
    <source>
        <dbReference type="EMBL" id="PQQ66871.1"/>
    </source>
</evidence>
<organism evidence="2 3">
    <name type="scientific">Acetivibrio saccincola</name>
    <dbReference type="NCBI Taxonomy" id="1677857"/>
    <lineage>
        <taxon>Bacteria</taxon>
        <taxon>Bacillati</taxon>
        <taxon>Bacillota</taxon>
        <taxon>Clostridia</taxon>
        <taxon>Eubacteriales</taxon>
        <taxon>Oscillospiraceae</taxon>
        <taxon>Acetivibrio</taxon>
    </lineage>
</organism>
<evidence type="ECO:0000313" key="3">
    <source>
        <dbReference type="Proteomes" id="UP000239720"/>
    </source>
</evidence>
<sequence length="248" mass="27485">MMKKNVIRIVILVVLSSLISFSFVSALSISITQPTTSYVVYSESGIMCSANVQNANGSPSISYDGTYLGSMTSGGYNSYYFNWHPTSSQRGLGTQGRKWLKVSSGSSSALKSIYVSEYTASFYNDIATNWTIVGAADTDYNCFAYALGITNENLWPWKNWLGEYPPTVSELDTEMNSRGYTRTYSASQADVVAYYDIDYPNSRIGHFARGYGSAFRSKWGKIEVMQTSIDPYKSNGPYGSVAAYYKKN</sequence>
<dbReference type="EMBL" id="NEMB01000003">
    <property type="protein sequence ID" value="PQQ66871.1"/>
    <property type="molecule type" value="Genomic_DNA"/>
</dbReference>
<reference evidence="2 3" key="1">
    <citation type="journal article" date="2018" name="Syst. Appl. Microbiol.">
        <title>Characterization and high-quality draft genome sequence of Herbivorax saccincola A7, an anaerobic, alkaliphilic, thermophilic, cellulolytic, and xylanolytic bacterium.</title>
        <authorList>
            <person name="Aikawa S."/>
            <person name="Baramee S."/>
            <person name="Sermsathanaswadi J."/>
            <person name="Thianheng P."/>
            <person name="Tachaapaikoon C."/>
            <person name="Shikata A."/>
            <person name="Waeonukul R."/>
            <person name="Pason P."/>
            <person name="Ratanakhanokchai K."/>
            <person name="Kosugi A."/>
        </authorList>
    </citation>
    <scope>NUCLEOTIDE SEQUENCE [LARGE SCALE GENOMIC DNA]</scope>
    <source>
        <strain evidence="2 3">A7</strain>
    </source>
</reference>
<proteinExistence type="predicted"/>
<dbReference type="InterPro" id="IPR056106">
    <property type="entry name" value="DUF7689"/>
</dbReference>
<name>A0A2S8RAP6_9FIRM</name>
<dbReference type="AlphaFoldDB" id="A0A2S8RAP6"/>
<feature type="domain" description="DUF7689" evidence="1">
    <location>
        <begin position="133"/>
        <end position="246"/>
    </location>
</feature>
<dbReference type="RefSeq" id="WP_105368087.1">
    <property type="nucleotide sequence ID" value="NZ_NEMB01000003.1"/>
</dbReference>
<protein>
    <recommendedName>
        <fullName evidence="1">DUF7689 domain-containing protein</fullName>
    </recommendedName>
</protein>
<gene>
    <name evidence="2" type="ORF">B9R14_09025</name>
</gene>
<accession>A0A2S8RAP6</accession>
<comment type="caution">
    <text evidence="2">The sequence shown here is derived from an EMBL/GenBank/DDBJ whole genome shotgun (WGS) entry which is preliminary data.</text>
</comment>
<dbReference type="Proteomes" id="UP000239720">
    <property type="component" value="Unassembled WGS sequence"/>
</dbReference>